<dbReference type="PROSITE" id="PS52029">
    <property type="entry name" value="LD_TPASE"/>
    <property type="match status" value="1"/>
</dbReference>
<feature type="compositionally biased region" description="Low complexity" evidence="8">
    <location>
        <begin position="338"/>
        <end position="364"/>
    </location>
</feature>
<keyword evidence="6 7" id="KW-0961">Cell wall biogenesis/degradation</keyword>
<comment type="pathway">
    <text evidence="1 7">Cell wall biogenesis; peptidoglycan biosynthesis.</text>
</comment>
<feature type="active site" description="Nucleophile" evidence="7">
    <location>
        <position position="188"/>
    </location>
</feature>
<dbReference type="PANTHER" id="PTHR30582:SF2">
    <property type="entry name" value="L,D-TRANSPEPTIDASE YCIB-RELATED"/>
    <property type="match status" value="1"/>
</dbReference>
<dbReference type="GO" id="GO:0071972">
    <property type="term" value="F:peptidoglycan L,D-transpeptidase activity"/>
    <property type="evidence" value="ECO:0007669"/>
    <property type="project" value="TreeGrafter"/>
</dbReference>
<name>A0AAX3DU18_RHOPL</name>
<feature type="region of interest" description="Disordered" evidence="8">
    <location>
        <begin position="468"/>
        <end position="500"/>
    </location>
</feature>
<dbReference type="Gene3D" id="2.40.440.10">
    <property type="entry name" value="L,D-transpeptidase catalytic domain-like"/>
    <property type="match status" value="1"/>
</dbReference>
<feature type="region of interest" description="Disordered" evidence="8">
    <location>
        <begin position="231"/>
        <end position="267"/>
    </location>
</feature>
<feature type="region of interest" description="Disordered" evidence="8">
    <location>
        <begin position="297"/>
        <end position="398"/>
    </location>
</feature>
<dbReference type="Proteomes" id="UP001163166">
    <property type="component" value="Chromosome"/>
</dbReference>
<dbReference type="Pfam" id="PF03734">
    <property type="entry name" value="YkuD"/>
    <property type="match status" value="1"/>
</dbReference>
<evidence type="ECO:0000256" key="6">
    <source>
        <dbReference type="ARBA" id="ARBA00023316"/>
    </source>
</evidence>
<dbReference type="InterPro" id="IPR038063">
    <property type="entry name" value="Transpep_catalytic_dom"/>
</dbReference>
<dbReference type="PANTHER" id="PTHR30582">
    <property type="entry name" value="L,D-TRANSPEPTIDASE"/>
    <property type="match status" value="1"/>
</dbReference>
<comment type="similarity">
    <text evidence="2">Belongs to the YkuD family.</text>
</comment>
<keyword evidence="3" id="KW-0808">Transferase</keyword>
<feature type="compositionally biased region" description="Low complexity" evidence="8">
    <location>
        <begin position="297"/>
        <end position="323"/>
    </location>
</feature>
<dbReference type="GO" id="GO:0018104">
    <property type="term" value="P:peptidoglycan-protein cross-linking"/>
    <property type="evidence" value="ECO:0007669"/>
    <property type="project" value="TreeGrafter"/>
</dbReference>
<keyword evidence="4 7" id="KW-0133">Cell shape</keyword>
<proteinExistence type="inferred from homology"/>
<dbReference type="AlphaFoldDB" id="A0AAX3DU18"/>
<dbReference type="InterPro" id="IPR016915">
    <property type="entry name" value="UCP029342"/>
</dbReference>
<dbReference type="GO" id="GO:0016740">
    <property type="term" value="F:transferase activity"/>
    <property type="evidence" value="ECO:0007669"/>
    <property type="project" value="UniProtKB-KW"/>
</dbReference>
<dbReference type="EMBL" id="CP076676">
    <property type="protein sequence ID" value="UYO38086.1"/>
    <property type="molecule type" value="Genomic_DNA"/>
</dbReference>
<sequence length="544" mass="57626">MRVFQCEADFTDERYSRTSKRTGAGRLTISQATIAAGIMATAMAATPVQASPAWFWSDEVPIYDEPPPDAPKRHYQHPRKRLQLDHKAEKQIEKQATKPQGPVVIAVSIEQQKLRVYDANGLFAETPVSTGMRGHSTPMGVFSVIQKSKYHRSNIYSGAPMPYMQRITWSGIALHAGALPGYPASHGCIRMPMTFAVKMWGWTRMGARVIVAPGDVTPVSFAHPLLATKKVAPDPEPMMSDSPKPATTTKSDKAAVNDQPAEPTLSADELRRGLALGNDKPSASPVRTADAAAATVTLTDASSSKAPETTDAAPATTGTVDATKAAKAQDKPVDTKPVDANPADAKAPAAAAPATDQPKASAATSDDKAATLSGAKDQSHAPTSDEHTAAAPTLPAPNPKEQIAAFVSGKDGKLYVRQNQTPLFDVPVTIAASDRPLGTHIFTAELDKDQSVRWSVVSLPAALSKAEPAVQRKSRRHGNALTEESKASLHSNSPAEALDRLTIPPEAMKRIAEALTNGGSLIVSDQGIAAGETGKGTDFIVRLR</sequence>
<dbReference type="RefSeq" id="WP_264073738.1">
    <property type="nucleotide sequence ID" value="NZ_CP076676.1"/>
</dbReference>
<reference evidence="10" key="1">
    <citation type="journal article" date="2022" name="Biol. Control">
        <title>In silico genomic analysis of Rhodopseudomonas palustris strains revealed potential biocontrol agents and crop yield enhancers.</title>
        <authorList>
            <person name="Surachat K."/>
            <person name="Kantachote D."/>
            <person name="Deachamag P."/>
            <person name="Wonglapsuwan M."/>
        </authorList>
    </citation>
    <scope>NUCLEOTIDE SEQUENCE</scope>
    <source>
        <strain evidence="10">TLS06</strain>
    </source>
</reference>
<organism evidence="10 11">
    <name type="scientific">Rhodopseudomonas palustris</name>
    <dbReference type="NCBI Taxonomy" id="1076"/>
    <lineage>
        <taxon>Bacteria</taxon>
        <taxon>Pseudomonadati</taxon>
        <taxon>Pseudomonadota</taxon>
        <taxon>Alphaproteobacteria</taxon>
        <taxon>Hyphomicrobiales</taxon>
        <taxon>Nitrobacteraceae</taxon>
        <taxon>Rhodopseudomonas</taxon>
    </lineage>
</organism>
<dbReference type="SUPFAM" id="SSF141523">
    <property type="entry name" value="L,D-transpeptidase catalytic domain-like"/>
    <property type="match status" value="1"/>
</dbReference>
<dbReference type="InterPro" id="IPR050979">
    <property type="entry name" value="LD-transpeptidase"/>
</dbReference>
<keyword evidence="5 7" id="KW-0573">Peptidoglycan synthesis</keyword>
<feature type="compositionally biased region" description="Basic and acidic residues" evidence="8">
    <location>
        <begin position="327"/>
        <end position="337"/>
    </location>
</feature>
<feature type="active site" description="Proton donor/acceptor" evidence="7">
    <location>
        <position position="175"/>
    </location>
</feature>
<feature type="domain" description="L,D-TPase catalytic" evidence="9">
    <location>
        <begin position="103"/>
        <end position="212"/>
    </location>
</feature>
<evidence type="ECO:0000256" key="8">
    <source>
        <dbReference type="SAM" id="MobiDB-lite"/>
    </source>
</evidence>
<evidence type="ECO:0000313" key="11">
    <source>
        <dbReference type="Proteomes" id="UP001163166"/>
    </source>
</evidence>
<dbReference type="GO" id="GO:0005576">
    <property type="term" value="C:extracellular region"/>
    <property type="evidence" value="ECO:0007669"/>
    <property type="project" value="TreeGrafter"/>
</dbReference>
<evidence type="ECO:0000259" key="9">
    <source>
        <dbReference type="PROSITE" id="PS52029"/>
    </source>
</evidence>
<dbReference type="CDD" id="cd16913">
    <property type="entry name" value="YkuD_like"/>
    <property type="match status" value="1"/>
</dbReference>
<dbReference type="GO" id="GO:0008360">
    <property type="term" value="P:regulation of cell shape"/>
    <property type="evidence" value="ECO:0007669"/>
    <property type="project" value="UniProtKB-UniRule"/>
</dbReference>
<gene>
    <name evidence="10" type="ORF">KQX62_15225</name>
</gene>
<dbReference type="GO" id="GO:0071555">
    <property type="term" value="P:cell wall organization"/>
    <property type="evidence" value="ECO:0007669"/>
    <property type="project" value="UniProtKB-UniRule"/>
</dbReference>
<evidence type="ECO:0000313" key="10">
    <source>
        <dbReference type="EMBL" id="UYO38086.1"/>
    </source>
</evidence>
<accession>A0AAX3DU18</accession>
<evidence type="ECO:0000256" key="2">
    <source>
        <dbReference type="ARBA" id="ARBA00005992"/>
    </source>
</evidence>
<evidence type="ECO:0000256" key="7">
    <source>
        <dbReference type="PROSITE-ProRule" id="PRU01373"/>
    </source>
</evidence>
<evidence type="ECO:0000256" key="5">
    <source>
        <dbReference type="ARBA" id="ARBA00022984"/>
    </source>
</evidence>
<feature type="compositionally biased region" description="Basic and acidic residues" evidence="8">
    <location>
        <begin position="377"/>
        <end position="388"/>
    </location>
</feature>
<evidence type="ECO:0000256" key="4">
    <source>
        <dbReference type="ARBA" id="ARBA00022960"/>
    </source>
</evidence>
<evidence type="ECO:0000256" key="3">
    <source>
        <dbReference type="ARBA" id="ARBA00022679"/>
    </source>
</evidence>
<dbReference type="PIRSF" id="PIRSF029342">
    <property type="entry name" value="UCP029342_ErfK/YbiS/YcfS/YnhG"/>
    <property type="match status" value="1"/>
</dbReference>
<dbReference type="InterPro" id="IPR005490">
    <property type="entry name" value="LD_TPept_cat_dom"/>
</dbReference>
<evidence type="ECO:0000256" key="1">
    <source>
        <dbReference type="ARBA" id="ARBA00004752"/>
    </source>
</evidence>
<protein>
    <submittedName>
        <fullName evidence="10">L,D-transpeptidase family protein</fullName>
    </submittedName>
</protein>
<dbReference type="FunFam" id="2.40.440.10:FF:000006">
    <property type="entry name" value="L,D-transpeptidase catalytic domain"/>
    <property type="match status" value="1"/>
</dbReference>
<dbReference type="NCBIfam" id="NF004785">
    <property type="entry name" value="PRK06132.1-2"/>
    <property type="match status" value="1"/>
</dbReference>